<proteinExistence type="inferred from homology"/>
<accession>A0A6J4RJW4</accession>
<gene>
    <name evidence="4" type="ORF">AVDCRST_MAG13-228</name>
</gene>
<name>A0A6J4RJW4_9ACTN</name>
<dbReference type="PANTHER" id="PTHR43649">
    <property type="entry name" value="ARABINOSE-BINDING PROTEIN-RELATED"/>
    <property type="match status" value="1"/>
</dbReference>
<protein>
    <submittedName>
        <fullName evidence="4">ABC-type sugar transport system, periplasmic binding protein YcjN</fullName>
    </submittedName>
</protein>
<keyword evidence="4" id="KW-0762">Sugar transport</keyword>
<evidence type="ECO:0000256" key="1">
    <source>
        <dbReference type="ARBA" id="ARBA00008520"/>
    </source>
</evidence>
<dbReference type="InterPro" id="IPR050490">
    <property type="entry name" value="Bact_solute-bd_prot1"/>
</dbReference>
<reference evidence="4" key="1">
    <citation type="submission" date="2020-02" db="EMBL/GenBank/DDBJ databases">
        <authorList>
            <person name="Meier V. D."/>
        </authorList>
    </citation>
    <scope>NUCLEOTIDE SEQUENCE</scope>
    <source>
        <strain evidence="4">AVDCRST_MAG13</strain>
    </source>
</reference>
<evidence type="ECO:0000313" key="4">
    <source>
        <dbReference type="EMBL" id="CAA9468153.1"/>
    </source>
</evidence>
<dbReference type="EMBL" id="CADCVO010000036">
    <property type="protein sequence ID" value="CAA9468153.1"/>
    <property type="molecule type" value="Genomic_DNA"/>
</dbReference>
<comment type="similarity">
    <text evidence="1">Belongs to the bacterial solute-binding protein 1 family.</text>
</comment>
<keyword evidence="3" id="KW-0732">Signal</keyword>
<dbReference type="InterPro" id="IPR006059">
    <property type="entry name" value="SBP"/>
</dbReference>
<keyword evidence="2" id="KW-0813">Transport</keyword>
<evidence type="ECO:0000256" key="2">
    <source>
        <dbReference type="ARBA" id="ARBA00022448"/>
    </source>
</evidence>
<evidence type="ECO:0000256" key="3">
    <source>
        <dbReference type="ARBA" id="ARBA00022729"/>
    </source>
</evidence>
<organism evidence="4">
    <name type="scientific">uncultured Solirubrobacteraceae bacterium</name>
    <dbReference type="NCBI Taxonomy" id="1162706"/>
    <lineage>
        <taxon>Bacteria</taxon>
        <taxon>Bacillati</taxon>
        <taxon>Actinomycetota</taxon>
        <taxon>Thermoleophilia</taxon>
        <taxon>Solirubrobacterales</taxon>
        <taxon>Solirubrobacteraceae</taxon>
        <taxon>environmental samples</taxon>
    </lineage>
</organism>
<dbReference type="Pfam" id="PF01547">
    <property type="entry name" value="SBP_bac_1"/>
    <property type="match status" value="1"/>
</dbReference>
<dbReference type="AlphaFoldDB" id="A0A6J4RJW4"/>
<dbReference type="PANTHER" id="PTHR43649:SF34">
    <property type="entry name" value="ABC TRANSPORTER PERIPLASMIC-BINDING PROTEIN YCJN-RELATED"/>
    <property type="match status" value="1"/>
</dbReference>
<dbReference type="SUPFAM" id="SSF53850">
    <property type="entry name" value="Periplasmic binding protein-like II"/>
    <property type="match status" value="1"/>
</dbReference>
<dbReference type="PROSITE" id="PS51257">
    <property type="entry name" value="PROKAR_LIPOPROTEIN"/>
    <property type="match status" value="1"/>
</dbReference>
<dbReference type="Gene3D" id="3.40.190.10">
    <property type="entry name" value="Periplasmic binding protein-like II"/>
    <property type="match status" value="1"/>
</dbReference>
<sequence>MGNVRTLLAAFAVLLALCGCGGGDSGETEEDGTRGRLTVWILEDQPDRVRATRANVARFADAGGFDVEVVPVGDDELAGRVAGAAARGQLPDVLQLPMASAHAYARDGLLSRDAAQDVVDRLGEETFSARALSLMTSEGTVTAVPSDAWGQLLVYRKDLFEGAGLRAPRSLEDVRRAARRLRRPLRAGIAMATSASPFTGETFEHVALAAGCQLLDDAGAVALTSPECVRAFEIYVELARTAPRATGQGVDSTREDYFAGDAAMVFWSPFLLDAMAGLRDDAVPTCPQCRGDRAFLARVSGLVGALDSPGGAPAQFGTISGWGIAATADIEGAEQFVEYMMSDGYLRWLALAPQGKFPVRTGDGTEPDRYIRAWGRLPSGVERKAPLSRYYAPASIASFGEGARSLRRWGFEQDGAALVGAMRGPEPVARAVAAAVAGRVTPAEAARRAQADVERLQAKLG</sequence>